<dbReference type="Gene3D" id="3.40.50.1000">
    <property type="entry name" value="HAD superfamily/HAD-like"/>
    <property type="match status" value="1"/>
</dbReference>
<evidence type="ECO:0000313" key="1">
    <source>
        <dbReference type="EMBL" id="CAF4661983.1"/>
    </source>
</evidence>
<reference evidence="1" key="1">
    <citation type="submission" date="2021-02" db="EMBL/GenBank/DDBJ databases">
        <authorList>
            <person name="Nowell W R."/>
        </authorList>
    </citation>
    <scope>NUCLEOTIDE SEQUENCE</scope>
</reference>
<accession>A0A8S2ZTM2</accession>
<proteinExistence type="predicted"/>
<evidence type="ECO:0000313" key="3">
    <source>
        <dbReference type="EMBL" id="CAF5010489.1"/>
    </source>
</evidence>
<dbReference type="EMBL" id="CAJOBH010265155">
    <property type="protein sequence ID" value="CAF5160218.1"/>
    <property type="molecule type" value="Genomic_DNA"/>
</dbReference>
<dbReference type="EMBL" id="CAJOBH010111209">
    <property type="protein sequence ID" value="CAF4661983.1"/>
    <property type="molecule type" value="Genomic_DNA"/>
</dbReference>
<dbReference type="Proteomes" id="UP000681720">
    <property type="component" value="Unassembled WGS sequence"/>
</dbReference>
<comment type="caution">
    <text evidence="1">The sequence shown here is derived from an EMBL/GenBank/DDBJ whole genome shotgun (WGS) entry which is preliminary data.</text>
</comment>
<dbReference type="EMBL" id="CAJOBI010191485">
    <property type="protein sequence ID" value="CAF4962679.1"/>
    <property type="molecule type" value="Genomic_DNA"/>
</dbReference>
<dbReference type="Proteomes" id="UP000681967">
    <property type="component" value="Unassembled WGS sequence"/>
</dbReference>
<name>A0A8S2ZTM2_9BILA</name>
<dbReference type="AlphaFoldDB" id="A0A8S2ZTM2"/>
<dbReference type="EMBL" id="CAJOBJ010371345">
    <property type="protein sequence ID" value="CAF5223557.1"/>
    <property type="molecule type" value="Genomic_DNA"/>
</dbReference>
<dbReference type="Proteomes" id="UP000676336">
    <property type="component" value="Unassembled WGS sequence"/>
</dbReference>
<evidence type="ECO:0000313" key="5">
    <source>
        <dbReference type="EMBL" id="CAF5223557.1"/>
    </source>
</evidence>
<organism evidence="1 7">
    <name type="scientific">Rotaria magnacalcarata</name>
    <dbReference type="NCBI Taxonomy" id="392030"/>
    <lineage>
        <taxon>Eukaryota</taxon>
        <taxon>Metazoa</taxon>
        <taxon>Spiralia</taxon>
        <taxon>Gnathifera</taxon>
        <taxon>Rotifera</taxon>
        <taxon>Eurotatoria</taxon>
        <taxon>Bdelloidea</taxon>
        <taxon>Philodinida</taxon>
        <taxon>Philodinidae</taxon>
        <taxon>Rotaria</taxon>
    </lineage>
</organism>
<gene>
    <name evidence="1" type="ORF">BYL167_LOCUS42625</name>
    <name evidence="4" type="ORF">BYL167_LOCUS74352</name>
    <name evidence="3" type="ORF">GIL414_LOCUS57835</name>
    <name evidence="5" type="ORF">GIL414_LOCUS85641</name>
    <name evidence="2" type="ORF">SMN809_LOCUS54700</name>
    <name evidence="6" type="ORF">SMN809_LOCUS83680</name>
</gene>
<dbReference type="EMBL" id="CAJOBI010356548">
    <property type="protein sequence ID" value="CAF5224180.1"/>
    <property type="molecule type" value="Genomic_DNA"/>
</dbReference>
<evidence type="ECO:0000313" key="4">
    <source>
        <dbReference type="EMBL" id="CAF5160218.1"/>
    </source>
</evidence>
<protein>
    <submittedName>
        <fullName evidence="1">Uncharacterized protein</fullName>
    </submittedName>
</protein>
<evidence type="ECO:0000313" key="6">
    <source>
        <dbReference type="EMBL" id="CAF5224180.1"/>
    </source>
</evidence>
<evidence type="ECO:0000313" key="2">
    <source>
        <dbReference type="EMBL" id="CAF4962679.1"/>
    </source>
</evidence>
<sequence length="50" mass="5783">MSKRSLADLSTNNYNLKEPHFGLLFDIDGVLTRGRKLLPYTRDAFRKLVT</sequence>
<feature type="non-terminal residue" evidence="1">
    <location>
        <position position="1"/>
    </location>
</feature>
<evidence type="ECO:0000313" key="7">
    <source>
        <dbReference type="Proteomes" id="UP000681967"/>
    </source>
</evidence>
<dbReference type="InterPro" id="IPR023214">
    <property type="entry name" value="HAD_sf"/>
</dbReference>
<dbReference type="EMBL" id="CAJOBJ010210847">
    <property type="protein sequence ID" value="CAF5010489.1"/>
    <property type="molecule type" value="Genomic_DNA"/>
</dbReference>